<keyword evidence="2" id="KW-0472">Membrane</keyword>
<gene>
    <name evidence="3" type="ORF">BaRGS_00006448</name>
</gene>
<feature type="region of interest" description="Disordered" evidence="1">
    <location>
        <begin position="116"/>
        <end position="321"/>
    </location>
</feature>
<evidence type="ECO:0000256" key="2">
    <source>
        <dbReference type="SAM" id="Phobius"/>
    </source>
</evidence>
<name>A0ABD0LSH5_9CAEN</name>
<reference evidence="3 4" key="1">
    <citation type="journal article" date="2023" name="Sci. Data">
        <title>Genome assembly of the Korean intertidal mud-creeper Batillaria attramentaria.</title>
        <authorList>
            <person name="Patra A.K."/>
            <person name="Ho P.T."/>
            <person name="Jun S."/>
            <person name="Lee S.J."/>
            <person name="Kim Y."/>
            <person name="Won Y.J."/>
        </authorList>
    </citation>
    <scope>NUCLEOTIDE SEQUENCE [LARGE SCALE GENOMIC DNA]</scope>
    <source>
        <strain evidence="3">Wonlab-2016</strain>
    </source>
</reference>
<comment type="caution">
    <text evidence="3">The sequence shown here is derived from an EMBL/GenBank/DDBJ whole genome shotgun (WGS) entry which is preliminary data.</text>
</comment>
<feature type="compositionally biased region" description="Basic and acidic residues" evidence="1">
    <location>
        <begin position="155"/>
        <end position="215"/>
    </location>
</feature>
<dbReference type="EMBL" id="JACVVK020000026">
    <property type="protein sequence ID" value="KAK7502495.1"/>
    <property type="molecule type" value="Genomic_DNA"/>
</dbReference>
<feature type="compositionally biased region" description="Polar residues" evidence="1">
    <location>
        <begin position="312"/>
        <end position="321"/>
    </location>
</feature>
<protein>
    <submittedName>
        <fullName evidence="3">Uncharacterized protein</fullName>
    </submittedName>
</protein>
<feature type="compositionally biased region" description="Polar residues" evidence="1">
    <location>
        <begin position="270"/>
        <end position="284"/>
    </location>
</feature>
<dbReference type="AlphaFoldDB" id="A0ABD0LSH5"/>
<keyword evidence="2" id="KW-0812">Transmembrane</keyword>
<evidence type="ECO:0000256" key="1">
    <source>
        <dbReference type="SAM" id="MobiDB-lite"/>
    </source>
</evidence>
<feature type="compositionally biased region" description="Basic and acidic residues" evidence="1">
    <location>
        <begin position="116"/>
        <end position="127"/>
    </location>
</feature>
<organism evidence="3 4">
    <name type="scientific">Batillaria attramentaria</name>
    <dbReference type="NCBI Taxonomy" id="370345"/>
    <lineage>
        <taxon>Eukaryota</taxon>
        <taxon>Metazoa</taxon>
        <taxon>Spiralia</taxon>
        <taxon>Lophotrochozoa</taxon>
        <taxon>Mollusca</taxon>
        <taxon>Gastropoda</taxon>
        <taxon>Caenogastropoda</taxon>
        <taxon>Sorbeoconcha</taxon>
        <taxon>Cerithioidea</taxon>
        <taxon>Batillariidae</taxon>
        <taxon>Batillaria</taxon>
    </lineage>
</organism>
<keyword evidence="2" id="KW-1133">Transmembrane helix</keyword>
<dbReference type="Proteomes" id="UP001519460">
    <property type="component" value="Unassembled WGS sequence"/>
</dbReference>
<feature type="compositionally biased region" description="Polar residues" evidence="1">
    <location>
        <begin position="128"/>
        <end position="141"/>
    </location>
</feature>
<accession>A0ABD0LSH5</accession>
<sequence>MAAGLDGDLVGVVAAAVVIGVLLIIIIGFMAYCCFRRMETERTPVILRKDSSTMLTVTPRWSANTHPTIPVFNVATEPYLYNTHPYYYLGDYRPKYIGAEPLQYVHPYRLELEDRRRVEQREEEEHVQPTTLQVEHTSQPNGHVVHDFSSSSANYRERSDRRRERVEKKDKEERRSRRDKDDRMERKNTTEEKMERKSTIDRKMERNDTPEKRLNSYDCQEASPERRDGLETRLERNDTKDKPSKSETEDNVELAEQTQKQTDEPDDTESQTNGKTFQTRNGEMTTERPEAMESFVIEDSPTIRSEVDEGSQRSGTGSVTN</sequence>
<feature type="compositionally biased region" description="Basic and acidic residues" evidence="1">
    <location>
        <begin position="223"/>
        <end position="248"/>
    </location>
</feature>
<feature type="transmembrane region" description="Helical" evidence="2">
    <location>
        <begin position="12"/>
        <end position="35"/>
    </location>
</feature>
<evidence type="ECO:0000313" key="3">
    <source>
        <dbReference type="EMBL" id="KAK7502495.1"/>
    </source>
</evidence>
<evidence type="ECO:0000313" key="4">
    <source>
        <dbReference type="Proteomes" id="UP001519460"/>
    </source>
</evidence>
<keyword evidence="4" id="KW-1185">Reference proteome</keyword>
<proteinExistence type="predicted"/>